<name>A0A7X5WZT8_STRMQ</name>
<accession>A0A7X5WZT8</accession>
<sequence>MVTGLEAAEIGALAAAGGVELHELSPRQVSLEKAFMDLTRDAVEYQAERETGR</sequence>
<organism evidence="1 2">
    <name type="scientific">Streptomyces malaysiensis</name>
    <dbReference type="NCBI Taxonomy" id="92644"/>
    <lineage>
        <taxon>Bacteria</taxon>
        <taxon>Bacillati</taxon>
        <taxon>Actinomycetota</taxon>
        <taxon>Actinomycetes</taxon>
        <taxon>Kitasatosporales</taxon>
        <taxon>Streptomycetaceae</taxon>
        <taxon>Streptomyces</taxon>
        <taxon>Streptomyces violaceusniger group</taxon>
    </lineage>
</organism>
<dbReference type="Proteomes" id="UP000536624">
    <property type="component" value="Unassembled WGS sequence"/>
</dbReference>
<dbReference type="GO" id="GO:0005524">
    <property type="term" value="F:ATP binding"/>
    <property type="evidence" value="ECO:0007669"/>
    <property type="project" value="UniProtKB-KW"/>
</dbReference>
<proteinExistence type="predicted"/>
<dbReference type="AlphaFoldDB" id="A0A7X5WZT8"/>
<comment type="caution">
    <text evidence="1">The sequence shown here is derived from an EMBL/GenBank/DDBJ whole genome shotgun (WGS) entry which is preliminary data.</text>
</comment>
<keyword evidence="1" id="KW-0547">Nucleotide-binding</keyword>
<evidence type="ECO:0000313" key="1">
    <source>
        <dbReference type="EMBL" id="NIY62861.1"/>
    </source>
</evidence>
<gene>
    <name evidence="1" type="ORF">SMALB_0782</name>
</gene>
<protein>
    <submittedName>
        <fullName evidence="1">Multidrug ABC transporter ATP-binding protein</fullName>
    </submittedName>
</protein>
<reference evidence="1 2" key="1">
    <citation type="submission" date="2020-02" db="EMBL/GenBank/DDBJ databases">
        <title>Streptomyces malaysiensis DSM14702 (JHCC583434, PFL_A843) Genome sequencing and assembly.</title>
        <authorList>
            <person name="Samborskyy M."/>
        </authorList>
    </citation>
    <scope>NUCLEOTIDE SEQUENCE [LARGE SCALE GENOMIC DNA]</scope>
    <source>
        <strain evidence="1 2">DSM 14702</strain>
    </source>
</reference>
<evidence type="ECO:0000313" key="2">
    <source>
        <dbReference type="Proteomes" id="UP000536624"/>
    </source>
</evidence>
<keyword evidence="1" id="KW-0067">ATP-binding</keyword>
<dbReference type="EMBL" id="JAALLH010000001">
    <property type="protein sequence ID" value="NIY62861.1"/>
    <property type="molecule type" value="Genomic_DNA"/>
</dbReference>